<organism evidence="1">
    <name type="scientific">uncultured Caudovirales phage</name>
    <dbReference type="NCBI Taxonomy" id="2100421"/>
    <lineage>
        <taxon>Viruses</taxon>
        <taxon>Duplodnaviria</taxon>
        <taxon>Heunggongvirae</taxon>
        <taxon>Uroviricota</taxon>
        <taxon>Caudoviricetes</taxon>
        <taxon>Peduoviridae</taxon>
        <taxon>Maltschvirus</taxon>
        <taxon>Maltschvirus maltsch</taxon>
    </lineage>
</organism>
<sequence length="50" mass="6134">MSFKSIVDYYYNFRKFKEENEPSLDVVKIAKIERELFRLENLLETKTPFN</sequence>
<reference evidence="1" key="1">
    <citation type="submission" date="2020-04" db="EMBL/GenBank/DDBJ databases">
        <authorList>
            <person name="Chiriac C."/>
            <person name="Salcher M."/>
            <person name="Ghai R."/>
            <person name="Kavagutti S V."/>
        </authorList>
    </citation>
    <scope>NUCLEOTIDE SEQUENCE</scope>
</reference>
<evidence type="ECO:0000313" key="1">
    <source>
        <dbReference type="EMBL" id="CAB4127936.1"/>
    </source>
</evidence>
<dbReference type="EMBL" id="LR796222">
    <property type="protein sequence ID" value="CAB4127936.1"/>
    <property type="molecule type" value="Genomic_DNA"/>
</dbReference>
<accession>A0A6J5L3N0</accession>
<proteinExistence type="predicted"/>
<protein>
    <submittedName>
        <fullName evidence="1">Uncharacterized protein</fullName>
    </submittedName>
</protein>
<name>A0A6J5L3N0_9CAUD</name>
<gene>
    <name evidence="1" type="ORF">UFOVP105_4</name>
</gene>